<keyword evidence="2" id="KW-1185">Reference proteome</keyword>
<dbReference type="OrthoDB" id="10265007at2759"/>
<reference evidence="1 2" key="1">
    <citation type="submission" date="2019-08" db="EMBL/GenBank/DDBJ databases">
        <title>The genome of the soybean aphid Biotype 1, its phylome, world population structure and adaptation to the North American continent.</title>
        <authorList>
            <person name="Giordano R."/>
            <person name="Donthu R.K."/>
            <person name="Hernandez A.G."/>
            <person name="Wright C.L."/>
            <person name="Zimin A.V."/>
        </authorList>
    </citation>
    <scope>NUCLEOTIDE SEQUENCE [LARGE SCALE GENOMIC DNA]</scope>
    <source>
        <tissue evidence="1">Whole aphids</tissue>
    </source>
</reference>
<dbReference type="Proteomes" id="UP000475862">
    <property type="component" value="Unassembled WGS sequence"/>
</dbReference>
<comment type="caution">
    <text evidence="1">The sequence shown here is derived from an EMBL/GenBank/DDBJ whole genome shotgun (WGS) entry which is preliminary data.</text>
</comment>
<evidence type="ECO:0000313" key="2">
    <source>
        <dbReference type="Proteomes" id="UP000475862"/>
    </source>
</evidence>
<dbReference type="AlphaFoldDB" id="A0A6G0U5P3"/>
<accession>A0A6G0U5P3</accession>
<sequence>MNSKYLSKMPHKNIYYYNIIIKVYTLNSVRYLIYKCVGLCAGSSGLIISKISSFISSIETICCCSFGNLSATAYNKVLLSISPSYVNASWKTLSKNTEFAKDPNRKKIFLQPCTNKMNKTFFLISSIELICNYKHNININALIGLLKRFLQILCYYIMYTNIIQINIIKLINEVKHTCQIFQTFFNTIFIIEIHYSFIF</sequence>
<gene>
    <name evidence="1" type="ORF">AGLY_002402</name>
</gene>
<organism evidence="1 2">
    <name type="scientific">Aphis glycines</name>
    <name type="common">Soybean aphid</name>
    <dbReference type="NCBI Taxonomy" id="307491"/>
    <lineage>
        <taxon>Eukaryota</taxon>
        <taxon>Metazoa</taxon>
        <taxon>Ecdysozoa</taxon>
        <taxon>Arthropoda</taxon>
        <taxon>Hexapoda</taxon>
        <taxon>Insecta</taxon>
        <taxon>Pterygota</taxon>
        <taxon>Neoptera</taxon>
        <taxon>Paraneoptera</taxon>
        <taxon>Hemiptera</taxon>
        <taxon>Sternorrhyncha</taxon>
        <taxon>Aphidomorpha</taxon>
        <taxon>Aphidoidea</taxon>
        <taxon>Aphididae</taxon>
        <taxon>Aphidini</taxon>
        <taxon>Aphis</taxon>
        <taxon>Aphis</taxon>
    </lineage>
</organism>
<dbReference type="EMBL" id="VYZN01000008">
    <property type="protein sequence ID" value="KAE9543602.1"/>
    <property type="molecule type" value="Genomic_DNA"/>
</dbReference>
<name>A0A6G0U5P3_APHGL</name>
<protein>
    <submittedName>
        <fullName evidence="1">Uncharacterized protein</fullName>
    </submittedName>
</protein>
<proteinExistence type="predicted"/>
<evidence type="ECO:0000313" key="1">
    <source>
        <dbReference type="EMBL" id="KAE9543602.1"/>
    </source>
</evidence>